<comment type="caution">
    <text evidence="1">The sequence shown here is derived from an EMBL/GenBank/DDBJ whole genome shotgun (WGS) entry which is preliminary data.</text>
</comment>
<proteinExistence type="predicted"/>
<dbReference type="AlphaFoldDB" id="D6SN01"/>
<organism evidence="1 2">
    <name type="scientific">Desulfonatronospira thiodismutans ASO3-1</name>
    <dbReference type="NCBI Taxonomy" id="555779"/>
    <lineage>
        <taxon>Bacteria</taxon>
        <taxon>Pseudomonadati</taxon>
        <taxon>Thermodesulfobacteriota</taxon>
        <taxon>Desulfovibrionia</taxon>
        <taxon>Desulfovibrionales</taxon>
        <taxon>Desulfonatronovibrionaceae</taxon>
        <taxon>Desulfonatronospira</taxon>
    </lineage>
</organism>
<dbReference type="OrthoDB" id="9781481at2"/>
<accession>D6SN01</accession>
<evidence type="ECO:0000313" key="2">
    <source>
        <dbReference type="Proteomes" id="UP000005496"/>
    </source>
</evidence>
<dbReference type="eggNOG" id="ENOG5031TWH">
    <property type="taxonomic scope" value="Bacteria"/>
</dbReference>
<dbReference type="Proteomes" id="UP000005496">
    <property type="component" value="Unassembled WGS sequence"/>
</dbReference>
<dbReference type="EMBL" id="ACJN02000001">
    <property type="protein sequence ID" value="EFI36062.1"/>
    <property type="molecule type" value="Genomic_DNA"/>
</dbReference>
<sequence length="355" mass="40469">MDIAGKKIWQVAAGDTDRNYTDLCLYWDVIVNGPGSEGRWPECENKLRQEWELSSRKISDLRRFAEEMTDGDLVVLRMGTTDVLGVGVVVGEYLWNEEFGDVDGWDLQHVRRVKWLWKYDGTPKRFDTYTLKFGDTVQSIDSQPVMDWVHSFSAEILSTKRPLTRLPDPSKDVGWEDIAEYLFDHGVASNAIGKITNEIDELVRISKWYQRTGGPSEAETVAYLAIPLLRSLGWTPQKMAIEWGGVDIALFSTLPRVDNNLTVVVEAKQKGYACLNAQSQAKTYAEQEGRTDCNRLIVTDGLRYGVYFRQDGKFPNEPHAYLNLTRMRNAYPLLKCKGAKEAFLFMSADWVPQVM</sequence>
<reference evidence="1" key="1">
    <citation type="submission" date="2010-05" db="EMBL/GenBank/DDBJ databases">
        <title>The draft genome of Desulfonatronospira thiodismutans ASO3-1.</title>
        <authorList>
            <consortium name="US DOE Joint Genome Institute (JGI-PGF)"/>
            <person name="Lucas S."/>
            <person name="Copeland A."/>
            <person name="Lapidus A."/>
            <person name="Cheng J.-F."/>
            <person name="Bruce D."/>
            <person name="Goodwin L."/>
            <person name="Pitluck S."/>
            <person name="Chertkov O."/>
            <person name="Brettin T."/>
            <person name="Detter J.C."/>
            <person name="Han C."/>
            <person name="Land M.L."/>
            <person name="Hauser L."/>
            <person name="Kyrpides N."/>
            <person name="Mikhailova N."/>
            <person name="Muyzer G."/>
            <person name="Woyke T."/>
        </authorList>
    </citation>
    <scope>NUCLEOTIDE SEQUENCE [LARGE SCALE GENOMIC DNA]</scope>
    <source>
        <strain evidence="1">ASO3-1</strain>
    </source>
</reference>
<dbReference type="RefSeq" id="WP_008869190.1">
    <property type="nucleotide sequence ID" value="NZ_ACJN02000001.1"/>
</dbReference>
<evidence type="ECO:0008006" key="3">
    <source>
        <dbReference type="Google" id="ProtNLM"/>
    </source>
</evidence>
<evidence type="ECO:0000313" key="1">
    <source>
        <dbReference type="EMBL" id="EFI36062.1"/>
    </source>
</evidence>
<keyword evidence="2" id="KW-1185">Reference proteome</keyword>
<name>D6SN01_9BACT</name>
<protein>
    <recommendedName>
        <fullName evidence="3">Type I restriction enzyme R protein N-terminal domain-containing protein</fullName>
    </recommendedName>
</protein>
<gene>
    <name evidence="1" type="ORF">Dthio_PD3506</name>
</gene>